<dbReference type="AlphaFoldDB" id="A0A4C1XT36"/>
<protein>
    <submittedName>
        <fullName evidence="2">Uncharacterized protein</fullName>
    </submittedName>
</protein>
<dbReference type="EMBL" id="BGZK01000936">
    <property type="protein sequence ID" value="GBP65694.1"/>
    <property type="molecule type" value="Genomic_DNA"/>
</dbReference>
<dbReference type="Proteomes" id="UP000299102">
    <property type="component" value="Unassembled WGS sequence"/>
</dbReference>
<name>A0A4C1XT36_EUMVA</name>
<proteinExistence type="predicted"/>
<evidence type="ECO:0000313" key="3">
    <source>
        <dbReference type="Proteomes" id="UP000299102"/>
    </source>
</evidence>
<feature type="region of interest" description="Disordered" evidence="1">
    <location>
        <begin position="192"/>
        <end position="215"/>
    </location>
</feature>
<evidence type="ECO:0000313" key="2">
    <source>
        <dbReference type="EMBL" id="GBP65694.1"/>
    </source>
</evidence>
<sequence length="215" mass="23755">MSGVGVLEPKKTKHSAEVIGKEFLEVFDFGLGHFSTEPLKAHFPRDDWTRATAVDSLERTSKNNSNRALDYTIKATSLSNNSSFKLQLKQNLMQIQPALAAGARVVVTHLGCTSLYIPMHVLILDCGADRAREARRETLICMSTDACARSERRCAREQLEGNRTRAKAVKKTPYNELLLAGVNEVNFRGATGRPTATRAQDEGGSLHRLSVSLER</sequence>
<evidence type="ECO:0000256" key="1">
    <source>
        <dbReference type="SAM" id="MobiDB-lite"/>
    </source>
</evidence>
<reference evidence="2 3" key="1">
    <citation type="journal article" date="2019" name="Commun. Biol.">
        <title>The bagworm genome reveals a unique fibroin gene that provides high tensile strength.</title>
        <authorList>
            <person name="Kono N."/>
            <person name="Nakamura H."/>
            <person name="Ohtoshi R."/>
            <person name="Tomita M."/>
            <person name="Numata K."/>
            <person name="Arakawa K."/>
        </authorList>
    </citation>
    <scope>NUCLEOTIDE SEQUENCE [LARGE SCALE GENOMIC DNA]</scope>
</reference>
<accession>A0A4C1XT36</accession>
<organism evidence="2 3">
    <name type="scientific">Eumeta variegata</name>
    <name type="common">Bagworm moth</name>
    <name type="synonym">Eumeta japonica</name>
    <dbReference type="NCBI Taxonomy" id="151549"/>
    <lineage>
        <taxon>Eukaryota</taxon>
        <taxon>Metazoa</taxon>
        <taxon>Ecdysozoa</taxon>
        <taxon>Arthropoda</taxon>
        <taxon>Hexapoda</taxon>
        <taxon>Insecta</taxon>
        <taxon>Pterygota</taxon>
        <taxon>Neoptera</taxon>
        <taxon>Endopterygota</taxon>
        <taxon>Lepidoptera</taxon>
        <taxon>Glossata</taxon>
        <taxon>Ditrysia</taxon>
        <taxon>Tineoidea</taxon>
        <taxon>Psychidae</taxon>
        <taxon>Oiketicinae</taxon>
        <taxon>Eumeta</taxon>
    </lineage>
</organism>
<gene>
    <name evidence="2" type="ORF">EVAR_98407_1</name>
</gene>
<comment type="caution">
    <text evidence="2">The sequence shown here is derived from an EMBL/GenBank/DDBJ whole genome shotgun (WGS) entry which is preliminary data.</text>
</comment>
<keyword evidence="3" id="KW-1185">Reference proteome</keyword>